<evidence type="ECO:0000256" key="2">
    <source>
        <dbReference type="ARBA" id="ARBA00008974"/>
    </source>
</evidence>
<dbReference type="NCBIfam" id="TIGR00800">
    <property type="entry name" value="ncs1"/>
    <property type="match status" value="1"/>
</dbReference>
<feature type="compositionally biased region" description="Polar residues" evidence="6">
    <location>
        <begin position="538"/>
        <end position="550"/>
    </location>
</feature>
<feature type="transmembrane region" description="Helical" evidence="7">
    <location>
        <begin position="237"/>
        <end position="256"/>
    </location>
</feature>
<dbReference type="Gene3D" id="1.10.4160.10">
    <property type="entry name" value="Hydantoin permease"/>
    <property type="match status" value="1"/>
</dbReference>
<feature type="transmembrane region" description="Helical" evidence="7">
    <location>
        <begin position="437"/>
        <end position="458"/>
    </location>
</feature>
<dbReference type="Pfam" id="PF02133">
    <property type="entry name" value="Transp_cyt_pur"/>
    <property type="match status" value="1"/>
</dbReference>
<evidence type="ECO:0000256" key="3">
    <source>
        <dbReference type="ARBA" id="ARBA00022692"/>
    </source>
</evidence>
<comment type="similarity">
    <text evidence="2">Belongs to the purine-cytosine permease (2.A.39) family.</text>
</comment>
<keyword evidence="9" id="KW-1185">Reference proteome</keyword>
<evidence type="ECO:0000256" key="5">
    <source>
        <dbReference type="ARBA" id="ARBA00023136"/>
    </source>
</evidence>
<feature type="transmembrane region" description="Helical" evidence="7">
    <location>
        <begin position="478"/>
        <end position="497"/>
    </location>
</feature>
<feature type="transmembrane region" description="Helical" evidence="7">
    <location>
        <begin position="101"/>
        <end position="121"/>
    </location>
</feature>
<comment type="caution">
    <text evidence="8">The sequence shown here is derived from an EMBL/GenBank/DDBJ whole genome shotgun (WGS) entry which is preliminary data.</text>
</comment>
<evidence type="ECO:0000256" key="4">
    <source>
        <dbReference type="ARBA" id="ARBA00022989"/>
    </source>
</evidence>
<sequence>MTVFSSLAVRLRVPSQSRVVSNVWINDDIRPLPPHRRTWTRWAYISFWAINQICISNWQLGASLVALGLSVWQAVIALFLGKLMTAAVAILNGYVGAEWHIGFPVVSRFVWGVYGQYAILIQRIILSLVWFSVESWTGGLCMQNILAAIFPSYQNMQNHFPESVHMTTKQFVGFVIFDLLMVPILWLKPERLRFAVLYMNIISAVTMISIMIWCLCEARGAGALLSAPATVQGSSELGWGIVSATTAVVGSIAVGLTNQPDYSRFARRPGDQVLGQYSSIILLGTIMPFFGCLASSASREIYGEAIWNPPNLVQRWLDTSYSPGARAAAFFAGLGLLVCQLAICTIDDGFSGGMDLAGLIPTYIDIRRGAYIVLVLSVAMCPWELLASAGVFINILSAYGVFLGPIVGIMTCEYWVLRKRRVKLTDLYHPGRSGVYYYWNGVNVRAFVSWILGFSYLIPGFVHNVNPAIEVPKACEDLFNLAFPLGFTVSFLVHLGINKLAPPVGLAETDDADYYNTFTFEEAARLGVAPGDALVGEKSTSGDMKNQLDTRATGLKV</sequence>
<organism evidence="8 9">
    <name type="scientific">Apiospora kogelbergensis</name>
    <dbReference type="NCBI Taxonomy" id="1337665"/>
    <lineage>
        <taxon>Eukaryota</taxon>
        <taxon>Fungi</taxon>
        <taxon>Dikarya</taxon>
        <taxon>Ascomycota</taxon>
        <taxon>Pezizomycotina</taxon>
        <taxon>Sordariomycetes</taxon>
        <taxon>Xylariomycetidae</taxon>
        <taxon>Amphisphaeriales</taxon>
        <taxon>Apiosporaceae</taxon>
        <taxon>Apiospora</taxon>
    </lineage>
</organism>
<dbReference type="AlphaFoldDB" id="A0AAW0QEI4"/>
<proteinExistence type="inferred from homology"/>
<name>A0AAW0QEI4_9PEZI</name>
<dbReference type="CDD" id="cd11482">
    <property type="entry name" value="SLC-NCS1sbd_NRT1-like"/>
    <property type="match status" value="1"/>
</dbReference>
<gene>
    <name evidence="8" type="ORF">PG999_010465</name>
</gene>
<feature type="transmembrane region" description="Helical" evidence="7">
    <location>
        <begin position="42"/>
        <end position="67"/>
    </location>
</feature>
<reference evidence="8 9" key="1">
    <citation type="submission" date="2023-01" db="EMBL/GenBank/DDBJ databases">
        <title>Analysis of 21 Apiospora genomes using comparative genomics revels a genus with tremendous synthesis potential of carbohydrate active enzymes and secondary metabolites.</title>
        <authorList>
            <person name="Sorensen T."/>
        </authorList>
    </citation>
    <scope>NUCLEOTIDE SEQUENCE [LARGE SCALE GENOMIC DNA]</scope>
    <source>
        <strain evidence="8 9">CBS 117206</strain>
    </source>
</reference>
<evidence type="ECO:0000256" key="7">
    <source>
        <dbReference type="SAM" id="Phobius"/>
    </source>
</evidence>
<dbReference type="InterPro" id="IPR045225">
    <property type="entry name" value="Uracil/uridine/allantoin_perm"/>
</dbReference>
<dbReference type="InterPro" id="IPR012681">
    <property type="entry name" value="NCS1"/>
</dbReference>
<dbReference type="GO" id="GO:0015205">
    <property type="term" value="F:nucleobase transmembrane transporter activity"/>
    <property type="evidence" value="ECO:0007669"/>
    <property type="project" value="TreeGrafter"/>
</dbReference>
<keyword evidence="3 7" id="KW-0812">Transmembrane</keyword>
<evidence type="ECO:0000256" key="1">
    <source>
        <dbReference type="ARBA" id="ARBA00004141"/>
    </source>
</evidence>
<feature type="transmembrane region" description="Helical" evidence="7">
    <location>
        <begin position="170"/>
        <end position="187"/>
    </location>
</feature>
<evidence type="ECO:0000313" key="9">
    <source>
        <dbReference type="Proteomes" id="UP001392437"/>
    </source>
</evidence>
<feature type="transmembrane region" description="Helical" evidence="7">
    <location>
        <begin position="194"/>
        <end position="213"/>
    </location>
</feature>
<feature type="transmembrane region" description="Helical" evidence="7">
    <location>
        <begin position="399"/>
        <end position="417"/>
    </location>
</feature>
<dbReference type="EMBL" id="JAQQWP010000009">
    <property type="protein sequence ID" value="KAK8100091.1"/>
    <property type="molecule type" value="Genomic_DNA"/>
</dbReference>
<evidence type="ECO:0000256" key="6">
    <source>
        <dbReference type="SAM" id="MobiDB-lite"/>
    </source>
</evidence>
<dbReference type="GO" id="GO:0005886">
    <property type="term" value="C:plasma membrane"/>
    <property type="evidence" value="ECO:0007669"/>
    <property type="project" value="TreeGrafter"/>
</dbReference>
<evidence type="ECO:0008006" key="10">
    <source>
        <dbReference type="Google" id="ProtNLM"/>
    </source>
</evidence>
<dbReference type="Proteomes" id="UP001392437">
    <property type="component" value="Unassembled WGS sequence"/>
</dbReference>
<keyword evidence="5 7" id="KW-0472">Membrane</keyword>
<feature type="transmembrane region" description="Helical" evidence="7">
    <location>
        <begin position="371"/>
        <end position="393"/>
    </location>
</feature>
<dbReference type="PANTHER" id="PTHR30618">
    <property type="entry name" value="NCS1 FAMILY PURINE/PYRIMIDINE TRANSPORTER"/>
    <property type="match status" value="1"/>
</dbReference>
<feature type="region of interest" description="Disordered" evidence="6">
    <location>
        <begin position="537"/>
        <end position="557"/>
    </location>
</feature>
<keyword evidence="4 7" id="KW-1133">Transmembrane helix</keyword>
<protein>
    <recommendedName>
        <fullName evidence="10">Nucleobase:cation symporter-1, NCS1 family</fullName>
    </recommendedName>
</protein>
<accession>A0AAW0QEI4</accession>
<feature type="transmembrane region" description="Helical" evidence="7">
    <location>
        <begin position="74"/>
        <end position="95"/>
    </location>
</feature>
<dbReference type="PANTHER" id="PTHR30618:SF4">
    <property type="entry name" value="ALLANTOIN PERMEASE"/>
    <property type="match status" value="1"/>
</dbReference>
<comment type="subcellular location">
    <subcellularLocation>
        <location evidence="1">Membrane</location>
        <topology evidence="1">Multi-pass membrane protein</topology>
    </subcellularLocation>
</comment>
<evidence type="ECO:0000313" key="8">
    <source>
        <dbReference type="EMBL" id="KAK8100091.1"/>
    </source>
</evidence>
<dbReference type="InterPro" id="IPR001248">
    <property type="entry name" value="Pur-cyt_permease"/>
</dbReference>